<evidence type="ECO:0000313" key="1">
    <source>
        <dbReference type="EMBL" id="KAK9321947.1"/>
    </source>
</evidence>
<organism evidence="1 2">
    <name type="scientific">Lipomyces orientalis</name>
    <dbReference type="NCBI Taxonomy" id="1233043"/>
    <lineage>
        <taxon>Eukaryota</taxon>
        <taxon>Fungi</taxon>
        <taxon>Dikarya</taxon>
        <taxon>Ascomycota</taxon>
        <taxon>Saccharomycotina</taxon>
        <taxon>Lipomycetes</taxon>
        <taxon>Lipomycetales</taxon>
        <taxon>Lipomycetaceae</taxon>
        <taxon>Lipomyces</taxon>
    </lineage>
</organism>
<reference evidence="2" key="1">
    <citation type="journal article" date="2024" name="Front. Bioeng. Biotechnol.">
        <title>Genome-scale model development and genomic sequencing of the oleaginous clade Lipomyces.</title>
        <authorList>
            <person name="Czajka J.J."/>
            <person name="Han Y."/>
            <person name="Kim J."/>
            <person name="Mondo S.J."/>
            <person name="Hofstad B.A."/>
            <person name="Robles A."/>
            <person name="Haridas S."/>
            <person name="Riley R."/>
            <person name="LaButti K."/>
            <person name="Pangilinan J."/>
            <person name="Andreopoulos W."/>
            <person name="Lipzen A."/>
            <person name="Yan J."/>
            <person name="Wang M."/>
            <person name="Ng V."/>
            <person name="Grigoriev I.V."/>
            <person name="Spatafora J.W."/>
            <person name="Magnuson J.K."/>
            <person name="Baker S.E."/>
            <person name="Pomraning K.R."/>
        </authorList>
    </citation>
    <scope>NUCLEOTIDE SEQUENCE [LARGE SCALE GENOMIC DNA]</scope>
    <source>
        <strain evidence="2">CBS 10300</strain>
    </source>
</reference>
<evidence type="ECO:0000313" key="2">
    <source>
        <dbReference type="Proteomes" id="UP001489719"/>
    </source>
</evidence>
<proteinExistence type="predicted"/>
<dbReference type="Proteomes" id="UP001489719">
    <property type="component" value="Unassembled WGS sequence"/>
</dbReference>
<gene>
    <name evidence="1" type="ORF">V1517DRAFT_324807</name>
</gene>
<keyword evidence="2" id="KW-1185">Reference proteome</keyword>
<sequence>MVVGQSDSSTFKFDFSGINWSNDDPVSIVNAYREALKRQERQKKRRLLESQIVTNANRELSSVESSATISPTIPSASGSNREKDFTSNRAFDVKNGIISRNDDILSNPPSIIGSQVSEQSLKRKGIESPEERRRSVQSSLNVLWNSRNVPRRLLQNSRRNVRKHAPPSYFAQLRRPGEKAEAVTSVTSAGETDQNDSSQTSTGSVTFPGRMQARVTSDSSSLFSHSTTGLSEVLGQSLRPLYVDSITQTDTALDEAVNHRKRRLDVSDVMPDRKKRPGFFSADFEDSDDELKEIEVEEPFLKKRRLFANDGVTLASSPAFYRSKSELDGPGLHISPRKPLTGESNITRRRLELEQEEREQQQREKEERLESERHEKEAELERQRKELEEERKRQQLKQKELEEKERQLRKELLKTEQQLAEPSSSTPSLTPFGDSGAKTGFTMATIATPRTTQAISSDQPSFTFGLSTTTSNDKTATSAHSLPGFSFSSGSGATDTATTTNGDSKEDPSTLSSTPAPKFQFGAKSSMATTGLPFQFASPPNTPSSSATAVPPIVVGTQAPSSAPSTGFSFGATSGPSGTSTLSLSTKRSGSAEIPATSSSGMGGTSAPEFSFGKASTLSSAPTISTPSSGSSQPGFALTSNASATVATTPSHSQSVSTATTTQAMAAPSFSFGSYAASPAVPSFGSFGATPGLTSSAPDTSSLSSAATTVQPFSFGAGSTSTPNPSAVFGFSVATTAAPTFGSTTASNTPAPPSTPSFNFAPSTANPATIFGFGSATGTSTPAPMDSNGMNSSTPNMFASPALSGTPPPGRKLAPMRGRLRRR</sequence>
<dbReference type="EMBL" id="MU970086">
    <property type="protein sequence ID" value="KAK9321947.1"/>
    <property type="molecule type" value="Genomic_DNA"/>
</dbReference>
<comment type="caution">
    <text evidence="1">The sequence shown here is derived from an EMBL/GenBank/DDBJ whole genome shotgun (WGS) entry which is preliminary data.</text>
</comment>
<accession>A0ACC3TLA8</accession>
<protein>
    <submittedName>
        <fullName evidence="1">Uncharacterized protein</fullName>
    </submittedName>
</protein>
<name>A0ACC3TLA8_9ASCO</name>